<gene>
    <name evidence="1" type="ORF">LIER_00344</name>
</gene>
<organism evidence="1 2">
    <name type="scientific">Lithospermum erythrorhizon</name>
    <name type="common">Purple gromwell</name>
    <name type="synonym">Lithospermum officinale var. erythrorhizon</name>
    <dbReference type="NCBI Taxonomy" id="34254"/>
    <lineage>
        <taxon>Eukaryota</taxon>
        <taxon>Viridiplantae</taxon>
        <taxon>Streptophyta</taxon>
        <taxon>Embryophyta</taxon>
        <taxon>Tracheophyta</taxon>
        <taxon>Spermatophyta</taxon>
        <taxon>Magnoliopsida</taxon>
        <taxon>eudicotyledons</taxon>
        <taxon>Gunneridae</taxon>
        <taxon>Pentapetalae</taxon>
        <taxon>asterids</taxon>
        <taxon>lamiids</taxon>
        <taxon>Boraginales</taxon>
        <taxon>Boraginaceae</taxon>
        <taxon>Boraginoideae</taxon>
        <taxon>Lithospermeae</taxon>
        <taxon>Lithospermum</taxon>
    </lineage>
</organism>
<dbReference type="InterPro" id="IPR043502">
    <property type="entry name" value="DNA/RNA_pol_sf"/>
</dbReference>
<name>A0AAV3NI60_LITER</name>
<comment type="caution">
    <text evidence="1">The sequence shown here is derived from an EMBL/GenBank/DDBJ whole genome shotgun (WGS) entry which is preliminary data.</text>
</comment>
<keyword evidence="2" id="KW-1185">Reference proteome</keyword>
<dbReference type="SUPFAM" id="SSF56672">
    <property type="entry name" value="DNA/RNA polymerases"/>
    <property type="match status" value="1"/>
</dbReference>
<dbReference type="EMBL" id="BAABME010000026">
    <property type="protein sequence ID" value="GAA0138638.1"/>
    <property type="molecule type" value="Genomic_DNA"/>
</dbReference>
<dbReference type="Proteomes" id="UP001454036">
    <property type="component" value="Unassembled WGS sequence"/>
</dbReference>
<dbReference type="InterPro" id="IPR043128">
    <property type="entry name" value="Rev_trsase/Diguanyl_cyclase"/>
</dbReference>
<protein>
    <submittedName>
        <fullName evidence="1">Uncharacterized protein</fullName>
    </submittedName>
</protein>
<dbReference type="AlphaFoldDB" id="A0AAV3NI60"/>
<sequence>MKPPNSYKEVQKLTGCLTALNRFISKSGEMNLPFFKNLRGMSKEKFSWDEECSEAFEELKIYLGSPQLLSRPEPGERLQLYIAISDVAEVEGIFRVTSNTSGNRLAFKAGVIQSRLDRAVNHVGNRVKRWRIV</sequence>
<accession>A0AAV3NI60</accession>
<evidence type="ECO:0000313" key="2">
    <source>
        <dbReference type="Proteomes" id="UP001454036"/>
    </source>
</evidence>
<proteinExistence type="predicted"/>
<evidence type="ECO:0000313" key="1">
    <source>
        <dbReference type="EMBL" id="GAA0138638.1"/>
    </source>
</evidence>
<dbReference type="Gene3D" id="3.30.70.270">
    <property type="match status" value="1"/>
</dbReference>
<reference evidence="1 2" key="1">
    <citation type="submission" date="2024-01" db="EMBL/GenBank/DDBJ databases">
        <title>The complete chloroplast genome sequence of Lithospermum erythrorhizon: insights into the phylogenetic relationship among Boraginaceae species and the maternal lineages of purple gromwells.</title>
        <authorList>
            <person name="Okada T."/>
            <person name="Watanabe K."/>
        </authorList>
    </citation>
    <scope>NUCLEOTIDE SEQUENCE [LARGE SCALE GENOMIC DNA]</scope>
</reference>